<evidence type="ECO:0000313" key="1">
    <source>
        <dbReference type="EMBL" id="GBN95923.1"/>
    </source>
</evidence>
<keyword evidence="2" id="KW-1185">Reference proteome</keyword>
<reference evidence="1 2" key="1">
    <citation type="journal article" date="2019" name="Sci. Rep.">
        <title>Orb-weaving spider Araneus ventricosus genome elucidates the spidroin gene catalogue.</title>
        <authorList>
            <person name="Kono N."/>
            <person name="Nakamura H."/>
            <person name="Ohtoshi R."/>
            <person name="Moran D.A.P."/>
            <person name="Shinohara A."/>
            <person name="Yoshida Y."/>
            <person name="Fujiwara M."/>
            <person name="Mori M."/>
            <person name="Tomita M."/>
            <person name="Arakawa K."/>
        </authorList>
    </citation>
    <scope>NUCLEOTIDE SEQUENCE [LARGE SCALE GENOMIC DNA]</scope>
</reference>
<gene>
    <name evidence="1" type="ORF">AVEN_43977_1</name>
</gene>
<name>A0A4Y2T7Y1_ARAVE</name>
<evidence type="ECO:0000313" key="2">
    <source>
        <dbReference type="Proteomes" id="UP000499080"/>
    </source>
</evidence>
<dbReference type="Proteomes" id="UP000499080">
    <property type="component" value="Unassembled WGS sequence"/>
</dbReference>
<accession>A0A4Y2T7Y1</accession>
<protein>
    <submittedName>
        <fullName evidence="1">Uncharacterized protein</fullName>
    </submittedName>
</protein>
<proteinExistence type="predicted"/>
<comment type="caution">
    <text evidence="1">The sequence shown here is derived from an EMBL/GenBank/DDBJ whole genome shotgun (WGS) entry which is preliminary data.</text>
</comment>
<dbReference type="EMBL" id="BGPR01026319">
    <property type="protein sequence ID" value="GBN95923.1"/>
    <property type="molecule type" value="Genomic_DNA"/>
</dbReference>
<organism evidence="1 2">
    <name type="scientific">Araneus ventricosus</name>
    <name type="common">Orbweaver spider</name>
    <name type="synonym">Epeira ventricosa</name>
    <dbReference type="NCBI Taxonomy" id="182803"/>
    <lineage>
        <taxon>Eukaryota</taxon>
        <taxon>Metazoa</taxon>
        <taxon>Ecdysozoa</taxon>
        <taxon>Arthropoda</taxon>
        <taxon>Chelicerata</taxon>
        <taxon>Arachnida</taxon>
        <taxon>Araneae</taxon>
        <taxon>Araneomorphae</taxon>
        <taxon>Entelegynae</taxon>
        <taxon>Araneoidea</taxon>
        <taxon>Araneidae</taxon>
        <taxon>Araneus</taxon>
    </lineage>
</organism>
<sequence length="133" mass="15503">MHTHLLPTRRGEHVNEVGLKEAIRFQNAHTSFLPTRRGEIICERAGSKGSHTVPKMHTHLSSPMTRRNYVNEVGSKKPYETKCTHIFLPYQTRRNYERGRFKGLLRFRKCTPSFFTTRRGEIGERGRLKGSHI</sequence>
<dbReference type="AlphaFoldDB" id="A0A4Y2T7Y1"/>